<dbReference type="EMBL" id="CP119312">
    <property type="protein sequence ID" value="WEK05497.1"/>
    <property type="molecule type" value="Genomic_DNA"/>
</dbReference>
<reference evidence="2" key="1">
    <citation type="submission" date="2023-03" db="EMBL/GenBank/DDBJ databases">
        <title>Andean soil-derived lignocellulolytic bacterial consortium as a source of novel taxa and putative plastic-active enzymes.</title>
        <authorList>
            <person name="Diaz-Garcia L."/>
            <person name="Chuvochina M."/>
            <person name="Feuerriegel G."/>
            <person name="Bunk B."/>
            <person name="Sproer C."/>
            <person name="Streit W.R."/>
            <person name="Rodriguez L.M."/>
            <person name="Overmann J."/>
            <person name="Jimenez D.J."/>
        </authorList>
    </citation>
    <scope>NUCLEOTIDE SEQUENCE</scope>
    <source>
        <strain evidence="2">MAG 4196</strain>
    </source>
</reference>
<evidence type="ECO:0000313" key="2">
    <source>
        <dbReference type="EMBL" id="WEK05497.1"/>
    </source>
</evidence>
<accession>A0AAJ6B0R8</accession>
<sequence length="41" mass="4437">MQRKRAIAIAISKTQDRNRVLTIAAGLLLLPAALLLLLISP</sequence>
<keyword evidence="1" id="KW-0472">Membrane</keyword>
<protein>
    <submittedName>
        <fullName evidence="2">Uncharacterized protein</fullName>
    </submittedName>
</protein>
<evidence type="ECO:0000313" key="3">
    <source>
        <dbReference type="Proteomes" id="UP001217476"/>
    </source>
</evidence>
<organism evidence="2 3">
    <name type="scientific">Candidatus Devosia phytovorans</name>
    <dbReference type="NCBI Taxonomy" id="3121372"/>
    <lineage>
        <taxon>Bacteria</taxon>
        <taxon>Pseudomonadati</taxon>
        <taxon>Pseudomonadota</taxon>
        <taxon>Alphaproteobacteria</taxon>
        <taxon>Hyphomicrobiales</taxon>
        <taxon>Devosiaceae</taxon>
        <taxon>Devosia</taxon>
    </lineage>
</organism>
<feature type="transmembrane region" description="Helical" evidence="1">
    <location>
        <begin position="20"/>
        <end position="39"/>
    </location>
</feature>
<keyword evidence="1" id="KW-0812">Transmembrane</keyword>
<dbReference type="Proteomes" id="UP001217476">
    <property type="component" value="Chromosome"/>
</dbReference>
<dbReference type="AlphaFoldDB" id="A0AAJ6B0R8"/>
<gene>
    <name evidence="2" type="ORF">P0Y65_04365</name>
</gene>
<proteinExistence type="predicted"/>
<keyword evidence="1" id="KW-1133">Transmembrane helix</keyword>
<name>A0AAJ6B0R8_9HYPH</name>
<evidence type="ECO:0000256" key="1">
    <source>
        <dbReference type="SAM" id="Phobius"/>
    </source>
</evidence>